<dbReference type="Proteomes" id="UP001345963">
    <property type="component" value="Unassembled WGS sequence"/>
</dbReference>
<dbReference type="InterPro" id="IPR011990">
    <property type="entry name" value="TPR-like_helical_dom_sf"/>
</dbReference>
<evidence type="ECO:0000256" key="1">
    <source>
        <dbReference type="ARBA" id="ARBA00022737"/>
    </source>
</evidence>
<accession>A0ABU7A586</accession>
<comment type="caution">
    <text evidence="4">The sequence shown here is derived from an EMBL/GenBank/DDBJ whole genome shotgun (WGS) entry which is preliminary data.</text>
</comment>
<dbReference type="SUPFAM" id="SSF48439">
    <property type="entry name" value="Protein prenylyltransferase"/>
    <property type="match status" value="1"/>
</dbReference>
<dbReference type="SUPFAM" id="SSF48452">
    <property type="entry name" value="TPR-like"/>
    <property type="match status" value="1"/>
</dbReference>
<sequence length="440" mass="50672">MSSTQTLESKLKALQCHFTWDLEPNTSKLTYLSDALQDISTDEGNVWLGHIYNLQGFIQYKLGSTEEALKLFNQATETFQQMKNADEGTWLMVNFGNLAWVHHLRGEDEKSQDYLSKVDALMRKYPAPPEEELHPEVCAEKAWTLMKFDKEKKLQAAELFKKAIQKQPDTLEWRSSYVISTAEAFKDDLKKLYAERLETLRSARERDPDNLCVAALYLEARAAHGEQIQDEARSLAEKLKERPASSYNGISPLLWLYRKFKSEVNADETSEEAQRQTQSKRSAAEGLTKKIFSKDCKPDDINEAIRLWEEVIGADPKSKFGLQEKTLEDQITLASIYAKVDKEKADQIYKDLLGREDLDPAGKQMLYNHYAKHLYFIGADSHRSTDFHMKVAEIQEESMYQQSSIKELKKTLGKSKDPEMCGRIRKLLTWLGYLPETQNQ</sequence>
<reference evidence="4 5" key="1">
    <citation type="submission" date="2021-07" db="EMBL/GenBank/DDBJ databases">
        <authorList>
            <person name="Palmer J.M."/>
        </authorList>
    </citation>
    <scope>NUCLEOTIDE SEQUENCE [LARGE SCALE GENOMIC DNA]</scope>
    <source>
        <strain evidence="4 5">AT_MEX2019</strain>
        <tissue evidence="4">Muscle</tissue>
    </source>
</reference>
<keyword evidence="5" id="KW-1185">Reference proteome</keyword>
<evidence type="ECO:0000313" key="5">
    <source>
        <dbReference type="Proteomes" id="UP001345963"/>
    </source>
</evidence>
<evidence type="ECO:0000313" key="4">
    <source>
        <dbReference type="EMBL" id="MED6232824.1"/>
    </source>
</evidence>
<keyword evidence="2" id="KW-0802">TPR repeat</keyword>
<dbReference type="EMBL" id="JAHUTI010001307">
    <property type="protein sequence ID" value="MED6232824.1"/>
    <property type="molecule type" value="Genomic_DNA"/>
</dbReference>
<proteinExistence type="inferred from homology"/>
<organism evidence="4 5">
    <name type="scientific">Ataeniobius toweri</name>
    <dbReference type="NCBI Taxonomy" id="208326"/>
    <lineage>
        <taxon>Eukaryota</taxon>
        <taxon>Metazoa</taxon>
        <taxon>Chordata</taxon>
        <taxon>Craniata</taxon>
        <taxon>Vertebrata</taxon>
        <taxon>Euteleostomi</taxon>
        <taxon>Actinopterygii</taxon>
        <taxon>Neopterygii</taxon>
        <taxon>Teleostei</taxon>
        <taxon>Neoteleostei</taxon>
        <taxon>Acanthomorphata</taxon>
        <taxon>Ovalentaria</taxon>
        <taxon>Atherinomorphae</taxon>
        <taxon>Cyprinodontiformes</taxon>
        <taxon>Goodeidae</taxon>
        <taxon>Ataeniobius</taxon>
    </lineage>
</organism>
<protein>
    <submittedName>
        <fullName evidence="4">Uncharacterized protein</fullName>
    </submittedName>
</protein>
<gene>
    <name evidence="4" type="ORF">ATANTOWER_002934</name>
</gene>
<dbReference type="PANTHER" id="PTHR10271:SF14">
    <property type="entry name" value="INTERFERON-INDUCED PROTEIN WITH TETRATRICOPEPTIDE REPEATS-RELATED"/>
    <property type="match status" value="1"/>
</dbReference>
<dbReference type="PANTHER" id="PTHR10271">
    <property type="entry name" value="INTERFERON-INDUCED PROTEIN WITH TETRATRICOPEPTIDE REPEATS"/>
    <property type="match status" value="1"/>
</dbReference>
<name>A0ABU7A586_9TELE</name>
<dbReference type="Gene3D" id="1.25.40.10">
    <property type="entry name" value="Tetratricopeptide repeat domain"/>
    <property type="match status" value="2"/>
</dbReference>
<keyword evidence="1" id="KW-0677">Repeat</keyword>
<comment type="similarity">
    <text evidence="3">Belongs to the IFIT family.</text>
</comment>
<evidence type="ECO:0000256" key="2">
    <source>
        <dbReference type="ARBA" id="ARBA00022803"/>
    </source>
</evidence>
<evidence type="ECO:0000256" key="3">
    <source>
        <dbReference type="ARBA" id="ARBA00038336"/>
    </source>
</evidence>